<evidence type="ECO:0000256" key="5">
    <source>
        <dbReference type="ARBA" id="ARBA00022553"/>
    </source>
</evidence>
<dbReference type="GO" id="GO:0031625">
    <property type="term" value="F:ubiquitin protein ligase binding"/>
    <property type="evidence" value="ECO:0007669"/>
    <property type="project" value="TreeGrafter"/>
</dbReference>
<keyword evidence="7" id="KW-0805">Transcription regulation</keyword>
<dbReference type="InterPro" id="IPR014752">
    <property type="entry name" value="Arrestin-like_C"/>
</dbReference>
<dbReference type="GO" id="GO:0015031">
    <property type="term" value="P:protein transport"/>
    <property type="evidence" value="ECO:0007669"/>
    <property type="project" value="TreeGrafter"/>
</dbReference>
<evidence type="ECO:0000256" key="7">
    <source>
        <dbReference type="ARBA" id="ARBA00023015"/>
    </source>
</evidence>
<keyword evidence="6" id="KW-0832">Ubl conjugation</keyword>
<dbReference type="SUPFAM" id="SSF81296">
    <property type="entry name" value="E set domains"/>
    <property type="match status" value="2"/>
</dbReference>
<keyword evidence="10" id="KW-0131">Cell cycle</keyword>
<keyword evidence="16" id="KW-1185">Reference proteome</keyword>
<dbReference type="Pfam" id="PF02752">
    <property type="entry name" value="Arrestin_C"/>
    <property type="match status" value="1"/>
</dbReference>
<keyword evidence="5" id="KW-0597">Phosphoprotein</keyword>
<organism evidence="15 16">
    <name type="scientific">Amphilophus citrinellus</name>
    <name type="common">Midas cichlid</name>
    <name type="synonym">Cichlasoma citrinellum</name>
    <dbReference type="NCBI Taxonomy" id="61819"/>
    <lineage>
        <taxon>Eukaryota</taxon>
        <taxon>Metazoa</taxon>
        <taxon>Chordata</taxon>
        <taxon>Craniata</taxon>
        <taxon>Vertebrata</taxon>
        <taxon>Euteleostomi</taxon>
        <taxon>Actinopterygii</taxon>
        <taxon>Neopterygii</taxon>
        <taxon>Teleostei</taxon>
        <taxon>Neoteleostei</taxon>
        <taxon>Acanthomorphata</taxon>
        <taxon>Ovalentaria</taxon>
        <taxon>Cichlomorphae</taxon>
        <taxon>Cichliformes</taxon>
        <taxon>Cichlidae</taxon>
        <taxon>New World cichlids</taxon>
        <taxon>Cichlasomatinae</taxon>
        <taxon>Heroini</taxon>
        <taxon>Amphilophus</taxon>
    </lineage>
</organism>
<proteinExistence type="inferred from homology"/>
<dbReference type="GO" id="GO:0005737">
    <property type="term" value="C:cytoplasm"/>
    <property type="evidence" value="ECO:0007669"/>
    <property type="project" value="UniProtKB-SubCell"/>
</dbReference>
<dbReference type="GO" id="GO:0007399">
    <property type="term" value="P:nervous system development"/>
    <property type="evidence" value="ECO:0007669"/>
    <property type="project" value="UniProtKB-ARBA"/>
</dbReference>
<dbReference type="InterPro" id="IPR014756">
    <property type="entry name" value="Ig_E-set"/>
</dbReference>
<evidence type="ECO:0000256" key="8">
    <source>
        <dbReference type="ARBA" id="ARBA00023157"/>
    </source>
</evidence>
<dbReference type="AlphaFoldDB" id="A0A3Q0R765"/>
<comment type="similarity">
    <text evidence="2">Belongs to the arrestin family.</text>
</comment>
<evidence type="ECO:0000256" key="11">
    <source>
        <dbReference type="ARBA" id="ARBA00039479"/>
    </source>
</evidence>
<dbReference type="InterPro" id="IPR011022">
    <property type="entry name" value="Arrestin_C-like"/>
</dbReference>
<evidence type="ECO:0000256" key="1">
    <source>
        <dbReference type="ARBA" id="ARBA00004496"/>
    </source>
</evidence>
<dbReference type="Ensembl" id="ENSACIT00000006092.1">
    <property type="protein sequence ID" value="ENSACIP00000005912.1"/>
    <property type="gene ID" value="ENSACIG00000004628.1"/>
</dbReference>
<protein>
    <recommendedName>
        <fullName evidence="11">Thioredoxin-interacting protein</fullName>
    </recommendedName>
</protein>
<dbReference type="PANTHER" id="PTHR11188:SF14">
    <property type="entry name" value="THIOREDOXIN-INTERACTING PROTEIN"/>
    <property type="match status" value="1"/>
</dbReference>
<evidence type="ECO:0000313" key="16">
    <source>
        <dbReference type="Proteomes" id="UP000261340"/>
    </source>
</evidence>
<comment type="function">
    <text evidence="12">May act as an oxidative stress mediator by inhibiting thioredoxin activity or by limiting its bioavailability. Interacts with COPS5 and restores COPS5-induced suppression of CDKN1B stability, blocking the COPS5-mediated translocation of CDKN1B from the nucleus to the cytoplasm. Functions as a transcriptional repressor, possibly by acting as a bridge molecule between transcription factors and corepressor complexes, and over-expression will induce G0/G1 cell cycle arrest. Required for the maturation of natural killer cells. Acts as a suppressor of tumor cell growth. Inhibits the proteasomal degradation of DDIT4, and thereby contributes to the inhibition of the mammalian target of rapamycin complex 1 (mTORC1).</text>
</comment>
<comment type="subunit">
    <text evidence="13">Homodimer; disulfide-linked. Interacts with TXN/thioredoxin through its redox-active site. Interacts with transcriptional repressors ZBTB16, ZBTB32 and HDAC1. Interacts with DDIT4.</text>
</comment>
<evidence type="ECO:0000256" key="12">
    <source>
        <dbReference type="ARBA" id="ARBA00045565"/>
    </source>
</evidence>
<evidence type="ECO:0000259" key="14">
    <source>
        <dbReference type="SMART" id="SM01017"/>
    </source>
</evidence>
<keyword evidence="8" id="KW-1015">Disulfide bond</keyword>
<evidence type="ECO:0000256" key="6">
    <source>
        <dbReference type="ARBA" id="ARBA00022843"/>
    </source>
</evidence>
<name>A0A3Q0R765_AMPCI</name>
<comment type="subcellular location">
    <subcellularLocation>
        <location evidence="1">Cytoplasm</location>
    </subcellularLocation>
</comment>
<keyword evidence="4" id="KW-1017">Isopeptide bond</keyword>
<dbReference type="Pfam" id="PF00339">
    <property type="entry name" value="Arrestin_N"/>
    <property type="match status" value="1"/>
</dbReference>
<dbReference type="Gene3D" id="2.60.40.640">
    <property type="match status" value="2"/>
</dbReference>
<reference evidence="15" key="2">
    <citation type="submission" date="2025-09" db="UniProtKB">
        <authorList>
            <consortium name="Ensembl"/>
        </authorList>
    </citation>
    <scope>IDENTIFICATION</scope>
</reference>
<dbReference type="SMART" id="SM01017">
    <property type="entry name" value="Arrestin_C"/>
    <property type="match status" value="1"/>
</dbReference>
<reference evidence="15" key="1">
    <citation type="submission" date="2025-08" db="UniProtKB">
        <authorList>
            <consortium name="Ensembl"/>
        </authorList>
    </citation>
    <scope>IDENTIFICATION</scope>
</reference>
<dbReference type="InterPro" id="IPR050357">
    <property type="entry name" value="Arrestin_domain-protein"/>
</dbReference>
<evidence type="ECO:0000256" key="3">
    <source>
        <dbReference type="ARBA" id="ARBA00022490"/>
    </source>
</evidence>
<dbReference type="InterPro" id="IPR011021">
    <property type="entry name" value="Arrestin-like_N"/>
</dbReference>
<dbReference type="Proteomes" id="UP000261340">
    <property type="component" value="Unplaced"/>
</dbReference>
<keyword evidence="9" id="KW-0804">Transcription</keyword>
<evidence type="ECO:0000256" key="9">
    <source>
        <dbReference type="ARBA" id="ARBA00023163"/>
    </source>
</evidence>
<dbReference type="PANTHER" id="PTHR11188">
    <property type="entry name" value="ARRESTIN DOMAIN CONTAINING PROTEIN"/>
    <property type="match status" value="1"/>
</dbReference>
<evidence type="ECO:0000313" key="15">
    <source>
        <dbReference type="Ensembl" id="ENSACIP00000005912.1"/>
    </source>
</evidence>
<dbReference type="GeneTree" id="ENSGT00940000158522"/>
<sequence>LPPRSAAVMVLSTSTKLRVFRIVFSEPSRAFYSSGDKLSGSVQLEAAQPCRLSGLRITAAGCARVESCGSKKRGRSPEVEYLKYEEQVRLEEALSPGEAPRSGREERLVSSFRGKFGSVRYYVQAELRRPSQHALQCEKEFEVEEPLDVNQADLLVRNTWQSNYRQEKKVTCMFIPDGQVSISAQIDRKGFCEGEDISINAKFENTCSRIVVPKAAIIAKHSYVVDGRTKVTPLHLSAVRGNHIISGMCDMWQGKTIRVPKLKPTLLGCDIIKVDYTVMIYLHIPGSEKLTLELPLVIGTIPFSGVGSRTSSMCSQAGSSSSWASFPSAPPSYSNIHRDLKVDGPRTPLLHDYDGADDDDEEGGLIMREPELYCCPPPVYSEVRAHPTRAGFGSVLVWFSPFDVKLRPRLAEITRGSFHAQLSDIS</sequence>
<feature type="domain" description="Arrestin C-terminal-like" evidence="14">
    <location>
        <begin position="176"/>
        <end position="303"/>
    </location>
</feature>
<keyword evidence="3" id="KW-0963">Cytoplasm</keyword>
<accession>A0A3Q0R765</accession>
<evidence type="ECO:0000256" key="2">
    <source>
        <dbReference type="ARBA" id="ARBA00005298"/>
    </source>
</evidence>
<evidence type="ECO:0000256" key="4">
    <source>
        <dbReference type="ARBA" id="ARBA00022499"/>
    </source>
</evidence>
<evidence type="ECO:0000256" key="13">
    <source>
        <dbReference type="ARBA" id="ARBA00046869"/>
    </source>
</evidence>
<evidence type="ECO:0000256" key="10">
    <source>
        <dbReference type="ARBA" id="ARBA00023306"/>
    </source>
</evidence>